<dbReference type="InterPro" id="IPR023404">
    <property type="entry name" value="rSAM_horseshoe"/>
</dbReference>
<dbReference type="NCBIfam" id="TIGR01574">
    <property type="entry name" value="miaB-methiolase"/>
    <property type="match status" value="1"/>
</dbReference>
<evidence type="ECO:0000256" key="4">
    <source>
        <dbReference type="ARBA" id="ARBA00022691"/>
    </source>
</evidence>
<dbReference type="PROSITE" id="PS51918">
    <property type="entry name" value="RADICAL_SAM"/>
    <property type="match status" value="1"/>
</dbReference>
<sequence length="451" mass="51084">MEKTSQLLSRRYEHPPLALVHSFGCQQNQSDGEKLRGMLAAMGYGFTDRPEQADLVLYNTCAVRENAEDRVLGNVGALKPLKKQRPEMLIGLCGCMMQQEQMAERIRKSYPYVDLVFGTHALYQLPELLFRRLSGEKRQFRGGGEGEIIEGLPLCREGRIKGNLPIMYGCDNFCSYCIVPYVRGRERSRRPGDILAEARQLVAEGYKEITLLGQNVNSYGKGLEPPVNFAQLLCQVAQLPGEFVVRFMTSHPKDCTRELIDTIAQCEKICNHIHLPVQSGSDRILKRMNRRYTVEHYLELIAYARQQIPGVTFSSDIIVGFPGETYEDFLGTLELVRRVRYSTLYTFLYSRRSGTPAAQLEDPVPSEEKSRWFQQLLDAESSIRDQLQQAQVGRVERVLAEGPGRTGEGWLCGRNFSNDIVEFPGSPALVGQFLDVRIERAQNWALFGSLV</sequence>
<evidence type="ECO:0000256" key="8">
    <source>
        <dbReference type="ARBA" id="ARBA00033765"/>
    </source>
</evidence>
<comment type="subunit">
    <text evidence="13">Monomer.</text>
</comment>
<organism evidence="17 18">
    <name type="scientific">Candidatus Anaerotruncus excrementipullorum</name>
    <dbReference type="NCBI Taxonomy" id="2838465"/>
    <lineage>
        <taxon>Bacteria</taxon>
        <taxon>Bacillati</taxon>
        <taxon>Bacillota</taxon>
        <taxon>Clostridia</taxon>
        <taxon>Eubacteriales</taxon>
        <taxon>Oscillospiraceae</taxon>
        <taxon>Anaerotruncus</taxon>
    </lineage>
</organism>
<keyword evidence="6 13" id="KW-0408">Iron</keyword>
<comment type="function">
    <text evidence="1 13">Catalyzes the methylthiolation of N6-(dimethylallyl)adenosine (i(6)A), leading to the formation of 2-methylthio-N6-(dimethylallyl)adenosine (ms(2)i(6)A) at position 37 in tRNAs that read codons beginning with uridine.</text>
</comment>
<dbReference type="InterPro" id="IPR005839">
    <property type="entry name" value="Methylthiotransferase"/>
</dbReference>
<evidence type="ECO:0000256" key="13">
    <source>
        <dbReference type="HAMAP-Rule" id="MF_01864"/>
    </source>
</evidence>
<evidence type="ECO:0000259" key="14">
    <source>
        <dbReference type="PROSITE" id="PS50926"/>
    </source>
</evidence>
<dbReference type="PANTHER" id="PTHR43020">
    <property type="entry name" value="CDK5 REGULATORY SUBUNIT-ASSOCIATED PROTEIN 1"/>
    <property type="match status" value="1"/>
</dbReference>
<evidence type="ECO:0000256" key="1">
    <source>
        <dbReference type="ARBA" id="ARBA00003234"/>
    </source>
</evidence>
<dbReference type="GO" id="GO:0035597">
    <property type="term" value="F:tRNA-2-methylthio-N(6)-dimethylallyladenosine(37) synthase activity"/>
    <property type="evidence" value="ECO:0007669"/>
    <property type="project" value="UniProtKB-EC"/>
</dbReference>
<dbReference type="GO" id="GO:0046872">
    <property type="term" value="F:metal ion binding"/>
    <property type="evidence" value="ECO:0007669"/>
    <property type="project" value="UniProtKB-KW"/>
</dbReference>
<evidence type="ECO:0000259" key="15">
    <source>
        <dbReference type="PROSITE" id="PS51449"/>
    </source>
</evidence>
<evidence type="ECO:0000256" key="6">
    <source>
        <dbReference type="ARBA" id="ARBA00023004"/>
    </source>
</evidence>
<dbReference type="InterPro" id="IPR013848">
    <property type="entry name" value="Methylthiotransferase_N"/>
</dbReference>
<comment type="catalytic activity">
    <reaction evidence="9 13">
        <text>N(6)-dimethylallyladenosine(37) in tRNA + (sulfur carrier)-SH + AH2 + 2 S-adenosyl-L-methionine = 2-methylsulfanyl-N(6)-dimethylallyladenosine(37) in tRNA + (sulfur carrier)-H + 5'-deoxyadenosine + L-methionine + A + S-adenosyl-L-homocysteine + 2 H(+)</text>
        <dbReference type="Rhea" id="RHEA:37067"/>
        <dbReference type="Rhea" id="RHEA-COMP:10375"/>
        <dbReference type="Rhea" id="RHEA-COMP:10376"/>
        <dbReference type="Rhea" id="RHEA-COMP:14737"/>
        <dbReference type="Rhea" id="RHEA-COMP:14739"/>
        <dbReference type="ChEBI" id="CHEBI:13193"/>
        <dbReference type="ChEBI" id="CHEBI:15378"/>
        <dbReference type="ChEBI" id="CHEBI:17319"/>
        <dbReference type="ChEBI" id="CHEBI:17499"/>
        <dbReference type="ChEBI" id="CHEBI:29917"/>
        <dbReference type="ChEBI" id="CHEBI:57844"/>
        <dbReference type="ChEBI" id="CHEBI:57856"/>
        <dbReference type="ChEBI" id="CHEBI:59789"/>
        <dbReference type="ChEBI" id="CHEBI:64428"/>
        <dbReference type="ChEBI" id="CHEBI:74415"/>
        <dbReference type="ChEBI" id="CHEBI:74417"/>
        <dbReference type="EC" id="2.8.4.3"/>
    </reaction>
</comment>
<dbReference type="InterPro" id="IPR002792">
    <property type="entry name" value="TRAM_dom"/>
</dbReference>
<dbReference type="InterPro" id="IPR006638">
    <property type="entry name" value="Elp3/MiaA/NifB-like_rSAM"/>
</dbReference>
<dbReference type="SFLD" id="SFLDF00273">
    <property type="entry name" value="(dimethylallyl)adenosine_tRNA"/>
    <property type="match status" value="1"/>
</dbReference>
<feature type="domain" description="Radical SAM core" evidence="16">
    <location>
        <begin position="156"/>
        <end position="386"/>
    </location>
</feature>
<dbReference type="Pfam" id="PF04055">
    <property type="entry name" value="Radical_SAM"/>
    <property type="match status" value="1"/>
</dbReference>
<feature type="binding site" evidence="13">
    <location>
        <position position="61"/>
    </location>
    <ligand>
        <name>[4Fe-4S] cluster</name>
        <dbReference type="ChEBI" id="CHEBI:49883"/>
        <label>1</label>
    </ligand>
</feature>
<evidence type="ECO:0000313" key="17">
    <source>
        <dbReference type="EMBL" id="HIX65051.1"/>
    </source>
</evidence>
<dbReference type="CDD" id="cd01335">
    <property type="entry name" value="Radical_SAM"/>
    <property type="match status" value="1"/>
</dbReference>
<reference evidence="17" key="2">
    <citation type="submission" date="2021-04" db="EMBL/GenBank/DDBJ databases">
        <authorList>
            <person name="Gilroy R."/>
        </authorList>
    </citation>
    <scope>NUCLEOTIDE SEQUENCE</scope>
    <source>
        <strain evidence="17">CHK188-5543</strain>
    </source>
</reference>
<evidence type="ECO:0000256" key="7">
    <source>
        <dbReference type="ARBA" id="ARBA00023014"/>
    </source>
</evidence>
<dbReference type="Pfam" id="PF01938">
    <property type="entry name" value="TRAM"/>
    <property type="match status" value="1"/>
</dbReference>
<dbReference type="InterPro" id="IPR038135">
    <property type="entry name" value="Methylthiotransferase_N_sf"/>
</dbReference>
<dbReference type="InterPro" id="IPR007197">
    <property type="entry name" value="rSAM"/>
</dbReference>
<dbReference type="AlphaFoldDB" id="A0A9D2B6Q4"/>
<keyword evidence="13" id="KW-0963">Cytoplasm</keyword>
<feature type="binding site" evidence="13">
    <location>
        <position position="25"/>
    </location>
    <ligand>
        <name>[4Fe-4S] cluster</name>
        <dbReference type="ChEBI" id="CHEBI:49883"/>
        <label>1</label>
    </ligand>
</feature>
<dbReference type="PROSITE" id="PS01278">
    <property type="entry name" value="MTTASE_RADICAL"/>
    <property type="match status" value="1"/>
</dbReference>
<dbReference type="InterPro" id="IPR020612">
    <property type="entry name" value="Methylthiotransferase_CS"/>
</dbReference>
<dbReference type="InterPro" id="IPR058240">
    <property type="entry name" value="rSAM_sf"/>
</dbReference>
<gene>
    <name evidence="13 17" type="primary">miaB</name>
    <name evidence="17" type="ORF">H9736_02260</name>
</gene>
<dbReference type="InterPro" id="IPR006463">
    <property type="entry name" value="MiaB_methiolase"/>
</dbReference>
<keyword evidence="5 13" id="KW-0479">Metal-binding</keyword>
<dbReference type="PROSITE" id="PS50926">
    <property type="entry name" value="TRAM"/>
    <property type="match status" value="1"/>
</dbReference>
<dbReference type="SUPFAM" id="SSF102114">
    <property type="entry name" value="Radical SAM enzymes"/>
    <property type="match status" value="1"/>
</dbReference>
<dbReference type="GO" id="GO:0005829">
    <property type="term" value="C:cytosol"/>
    <property type="evidence" value="ECO:0007669"/>
    <property type="project" value="TreeGrafter"/>
</dbReference>
<dbReference type="Gene3D" id="3.40.50.12160">
    <property type="entry name" value="Methylthiotransferase, N-terminal domain"/>
    <property type="match status" value="1"/>
</dbReference>
<dbReference type="Pfam" id="PF00919">
    <property type="entry name" value="UPF0004"/>
    <property type="match status" value="1"/>
</dbReference>
<comment type="similarity">
    <text evidence="13">Belongs to the methylthiotransferase family. MiaB subfamily.</text>
</comment>
<dbReference type="EMBL" id="DXES01000046">
    <property type="protein sequence ID" value="HIX65051.1"/>
    <property type="molecule type" value="Genomic_DNA"/>
</dbReference>
<comment type="caution">
    <text evidence="17">The sequence shown here is derived from an EMBL/GenBank/DDBJ whole genome shotgun (WGS) entry which is preliminary data.</text>
</comment>
<feature type="domain" description="MTTase N-terminal" evidence="15">
    <location>
        <begin position="16"/>
        <end position="134"/>
    </location>
</feature>
<dbReference type="SFLD" id="SFLDG01082">
    <property type="entry name" value="B12-binding_domain_containing"/>
    <property type="match status" value="1"/>
</dbReference>
<dbReference type="PANTHER" id="PTHR43020:SF2">
    <property type="entry name" value="MITOCHONDRIAL TRNA METHYLTHIOTRANSFERASE CDK5RAP1"/>
    <property type="match status" value="1"/>
</dbReference>
<evidence type="ECO:0000256" key="10">
    <source>
        <dbReference type="ARBA" id="ARBA00068570"/>
    </source>
</evidence>
<dbReference type="PROSITE" id="PS51449">
    <property type="entry name" value="MTTASE_N"/>
    <property type="match status" value="1"/>
</dbReference>
<dbReference type="SMART" id="SM00729">
    <property type="entry name" value="Elp3"/>
    <property type="match status" value="1"/>
</dbReference>
<feature type="binding site" evidence="13">
    <location>
        <position position="95"/>
    </location>
    <ligand>
        <name>[4Fe-4S] cluster</name>
        <dbReference type="ChEBI" id="CHEBI:49883"/>
        <label>1</label>
    </ligand>
</feature>
<dbReference type="SFLD" id="SFLDS00029">
    <property type="entry name" value="Radical_SAM"/>
    <property type="match status" value="1"/>
</dbReference>
<dbReference type="Gene3D" id="3.80.30.20">
    <property type="entry name" value="tm_1862 like domain"/>
    <property type="match status" value="1"/>
</dbReference>
<feature type="domain" description="TRAM" evidence="14">
    <location>
        <begin position="389"/>
        <end position="451"/>
    </location>
</feature>
<feature type="binding site" evidence="13">
    <location>
        <position position="174"/>
    </location>
    <ligand>
        <name>[4Fe-4S] cluster</name>
        <dbReference type="ChEBI" id="CHEBI:49883"/>
        <label>2</label>
        <note>4Fe-4S-S-AdoMet</note>
    </ligand>
</feature>
<protein>
    <recommendedName>
        <fullName evidence="10 13">tRNA-2-methylthio-N(6)-dimethylallyladenosine synthase</fullName>
        <ecNumber evidence="8 13">2.8.4.3</ecNumber>
    </recommendedName>
    <alternativeName>
        <fullName evidence="12 13">(Dimethylallyl)adenosine tRNA methylthiotransferase MiaB</fullName>
    </alternativeName>
    <alternativeName>
        <fullName evidence="11 13">tRNA-i(6)A37 methylthiotransferase</fullName>
    </alternativeName>
</protein>
<dbReference type="FunFam" id="3.80.30.20:FF:000001">
    <property type="entry name" value="tRNA-2-methylthio-N(6)-dimethylallyladenosine synthase 2"/>
    <property type="match status" value="1"/>
</dbReference>
<dbReference type="EC" id="2.8.4.3" evidence="8 13"/>
<dbReference type="GO" id="GO:0051539">
    <property type="term" value="F:4 iron, 4 sulfur cluster binding"/>
    <property type="evidence" value="ECO:0007669"/>
    <property type="project" value="UniProtKB-UniRule"/>
</dbReference>
<evidence type="ECO:0000256" key="12">
    <source>
        <dbReference type="ARBA" id="ARBA00081141"/>
    </source>
</evidence>
<keyword evidence="13" id="KW-0819">tRNA processing</keyword>
<comment type="cofactor">
    <cofactor evidence="13">
        <name>[4Fe-4S] cluster</name>
        <dbReference type="ChEBI" id="CHEBI:49883"/>
    </cofactor>
    <text evidence="13">Binds 2 [4Fe-4S] clusters. One cluster is coordinated with 3 cysteines and an exchangeable S-adenosyl-L-methionine.</text>
</comment>
<evidence type="ECO:0000256" key="9">
    <source>
        <dbReference type="ARBA" id="ARBA00051425"/>
    </source>
</evidence>
<reference evidence="17" key="1">
    <citation type="journal article" date="2021" name="PeerJ">
        <title>Extensive microbial diversity within the chicken gut microbiome revealed by metagenomics and culture.</title>
        <authorList>
            <person name="Gilroy R."/>
            <person name="Ravi A."/>
            <person name="Getino M."/>
            <person name="Pursley I."/>
            <person name="Horton D.L."/>
            <person name="Alikhan N.F."/>
            <person name="Baker D."/>
            <person name="Gharbi K."/>
            <person name="Hall N."/>
            <person name="Watson M."/>
            <person name="Adriaenssens E.M."/>
            <person name="Foster-Nyarko E."/>
            <person name="Jarju S."/>
            <person name="Secka A."/>
            <person name="Antonio M."/>
            <person name="Oren A."/>
            <person name="Chaudhuri R.R."/>
            <person name="La Ragione R."/>
            <person name="Hildebrand F."/>
            <person name="Pallen M.J."/>
        </authorList>
    </citation>
    <scope>NUCLEOTIDE SEQUENCE</scope>
    <source>
        <strain evidence="17">CHK188-5543</strain>
    </source>
</reference>
<dbReference type="Proteomes" id="UP000886800">
    <property type="component" value="Unassembled WGS sequence"/>
</dbReference>
<evidence type="ECO:0000256" key="2">
    <source>
        <dbReference type="ARBA" id="ARBA00022485"/>
    </source>
</evidence>
<dbReference type="HAMAP" id="MF_01864">
    <property type="entry name" value="tRNA_metthiotr_MiaB"/>
    <property type="match status" value="1"/>
</dbReference>
<keyword evidence="2 13" id="KW-0004">4Fe-4S</keyword>
<evidence type="ECO:0000256" key="3">
    <source>
        <dbReference type="ARBA" id="ARBA00022679"/>
    </source>
</evidence>
<keyword evidence="7 13" id="KW-0411">Iron-sulfur</keyword>
<accession>A0A9D2B6Q4</accession>
<evidence type="ECO:0000313" key="18">
    <source>
        <dbReference type="Proteomes" id="UP000886800"/>
    </source>
</evidence>
<keyword evidence="3 13" id="KW-0808">Transferase</keyword>
<evidence type="ECO:0000256" key="11">
    <source>
        <dbReference type="ARBA" id="ARBA00080698"/>
    </source>
</evidence>
<evidence type="ECO:0000256" key="5">
    <source>
        <dbReference type="ARBA" id="ARBA00022723"/>
    </source>
</evidence>
<evidence type="ECO:0000259" key="16">
    <source>
        <dbReference type="PROSITE" id="PS51918"/>
    </source>
</evidence>
<feature type="binding site" evidence="13">
    <location>
        <position position="177"/>
    </location>
    <ligand>
        <name>[4Fe-4S] cluster</name>
        <dbReference type="ChEBI" id="CHEBI:49883"/>
        <label>2</label>
        <note>4Fe-4S-S-AdoMet</note>
    </ligand>
</feature>
<dbReference type="NCBIfam" id="TIGR00089">
    <property type="entry name" value="MiaB/RimO family radical SAM methylthiotransferase"/>
    <property type="match status" value="1"/>
</dbReference>
<name>A0A9D2B6Q4_9FIRM</name>
<dbReference type="FunFam" id="3.40.50.12160:FF:000003">
    <property type="entry name" value="CDK5 regulatory subunit-associated protein 1"/>
    <property type="match status" value="1"/>
</dbReference>
<comment type="subcellular location">
    <subcellularLocation>
        <location evidence="13">Cytoplasm</location>
    </subcellularLocation>
</comment>
<feature type="binding site" evidence="13">
    <location>
        <position position="170"/>
    </location>
    <ligand>
        <name>[4Fe-4S] cluster</name>
        <dbReference type="ChEBI" id="CHEBI:49883"/>
        <label>2</label>
        <note>4Fe-4S-S-AdoMet</note>
    </ligand>
</feature>
<keyword evidence="4 13" id="KW-0949">S-adenosyl-L-methionine</keyword>
<dbReference type="SFLD" id="SFLDG01061">
    <property type="entry name" value="methylthiotransferase"/>
    <property type="match status" value="1"/>
</dbReference>
<proteinExistence type="inferred from homology"/>